<evidence type="ECO:0000313" key="2">
    <source>
        <dbReference type="EMBL" id="GEU69821.1"/>
    </source>
</evidence>
<dbReference type="AlphaFoldDB" id="A0A6L2M7C0"/>
<feature type="compositionally biased region" description="Basic and acidic residues" evidence="1">
    <location>
        <begin position="352"/>
        <end position="367"/>
    </location>
</feature>
<name>A0A6L2M7C0_TANCI</name>
<reference evidence="2" key="1">
    <citation type="journal article" date="2019" name="Sci. Rep.">
        <title>Draft genome of Tanacetum cinerariifolium, the natural source of mosquito coil.</title>
        <authorList>
            <person name="Yamashiro T."/>
            <person name="Shiraishi A."/>
            <person name="Satake H."/>
            <person name="Nakayama K."/>
        </authorList>
    </citation>
    <scope>NUCLEOTIDE SEQUENCE</scope>
</reference>
<organism evidence="2">
    <name type="scientific">Tanacetum cinerariifolium</name>
    <name type="common">Dalmatian daisy</name>
    <name type="synonym">Chrysanthemum cinerariifolium</name>
    <dbReference type="NCBI Taxonomy" id="118510"/>
    <lineage>
        <taxon>Eukaryota</taxon>
        <taxon>Viridiplantae</taxon>
        <taxon>Streptophyta</taxon>
        <taxon>Embryophyta</taxon>
        <taxon>Tracheophyta</taxon>
        <taxon>Spermatophyta</taxon>
        <taxon>Magnoliopsida</taxon>
        <taxon>eudicotyledons</taxon>
        <taxon>Gunneridae</taxon>
        <taxon>Pentapetalae</taxon>
        <taxon>asterids</taxon>
        <taxon>campanulids</taxon>
        <taxon>Asterales</taxon>
        <taxon>Asteraceae</taxon>
        <taxon>Asteroideae</taxon>
        <taxon>Anthemideae</taxon>
        <taxon>Anthemidinae</taxon>
        <taxon>Tanacetum</taxon>
    </lineage>
</organism>
<accession>A0A6L2M7C0</accession>
<evidence type="ECO:0000256" key="1">
    <source>
        <dbReference type="SAM" id="MobiDB-lite"/>
    </source>
</evidence>
<comment type="caution">
    <text evidence="2">The sequence shown here is derived from an EMBL/GenBank/DDBJ whole genome shotgun (WGS) entry which is preliminary data.</text>
</comment>
<proteinExistence type="predicted"/>
<feature type="region of interest" description="Disordered" evidence="1">
    <location>
        <begin position="475"/>
        <end position="516"/>
    </location>
</feature>
<sequence length="516" mass="58180">MPISEHPPSPAYVPEFVSEPVYLEFMLLEDDVLLAEEQPLHVAVSPTANSPGYIPKSDPKEEDLKEDDEDPEEDPADYPNDKEDEDEEESFTDDANDEEDDKEEDKDKDEEEEHQALTDSVPPPIHRVTARMYVRAQTPISLLSEIEILSPPLPDSPTYPLGYRAMMIRLRAKAPSTSHLLPSSTPPSGTPLLLHIPLPTSSPPLLLPSTSHRADVPEIRRDPEREVGYGIRDTWDEIVKDMLGAPAETDVTGLSQRMTDFVMIVRQNTNEIYRTLDDAQDDRVLESKARLSRKAWVQSMDASDTARVEKMTPKRTRRSTPATTTITTTTLVTNAHLKALIDQGIANALATRDTDRSQNGKESHDSRTGTNLKKKMTDKYCLRGKIKKLEVDLWNQKVKGIDVVSYNQLFHELAFMCARIFPEESNKIKRHISGLANMIYGSVMESKLKTMPDAIEFTTELMDKKISTFAKRQAENKRKFEGTSKTIRTNNKKRTRTLAGSSDKKPYGGSKPLFSK</sequence>
<feature type="region of interest" description="Disordered" evidence="1">
    <location>
        <begin position="42"/>
        <end position="125"/>
    </location>
</feature>
<dbReference type="EMBL" id="BKCJ010006005">
    <property type="protein sequence ID" value="GEU69821.1"/>
    <property type="molecule type" value="Genomic_DNA"/>
</dbReference>
<feature type="region of interest" description="Disordered" evidence="1">
    <location>
        <begin position="351"/>
        <end position="372"/>
    </location>
</feature>
<feature type="compositionally biased region" description="Acidic residues" evidence="1">
    <location>
        <begin position="64"/>
        <end position="113"/>
    </location>
</feature>
<feature type="region of interest" description="Disordered" evidence="1">
    <location>
        <begin position="177"/>
        <end position="197"/>
    </location>
</feature>
<gene>
    <name evidence="2" type="ORF">Tci_041799</name>
</gene>
<evidence type="ECO:0008006" key="3">
    <source>
        <dbReference type="Google" id="ProtNLM"/>
    </source>
</evidence>
<protein>
    <recommendedName>
        <fullName evidence="3">Reverse transcriptase domain-containing protein</fullName>
    </recommendedName>
</protein>